<dbReference type="Gene3D" id="1.10.468.10">
    <property type="entry name" value="Photosynthetic Reaction Center, subunit C, domain 2"/>
    <property type="match status" value="1"/>
</dbReference>
<dbReference type="NCBIfam" id="NF033196">
    <property type="entry name" value="c_type_nonphoto"/>
    <property type="match status" value="1"/>
</dbReference>
<accession>A0A4U1BZW3</accession>
<dbReference type="GO" id="GO:0009055">
    <property type="term" value="F:electron transfer activity"/>
    <property type="evidence" value="ECO:0007669"/>
    <property type="project" value="InterPro"/>
</dbReference>
<dbReference type="Proteomes" id="UP000308181">
    <property type="component" value="Unassembled WGS sequence"/>
</dbReference>
<evidence type="ECO:0000313" key="9">
    <source>
        <dbReference type="EMBL" id="TKB98838.1"/>
    </source>
</evidence>
<protein>
    <recommendedName>
        <fullName evidence="2">Photosynthetic reaction center cytochrome c subunit</fullName>
    </recommendedName>
</protein>
<proteinExistence type="predicted"/>
<dbReference type="OrthoDB" id="951235at2"/>
<dbReference type="Pfam" id="PF02276">
    <property type="entry name" value="CytoC_RC"/>
    <property type="match status" value="1"/>
</dbReference>
<name>A0A4U1BZW3_9SPHI</name>
<gene>
    <name evidence="9" type="ORF">FA046_06910</name>
</gene>
<keyword evidence="7" id="KW-0249">Electron transport</keyword>
<keyword evidence="8" id="KW-0408">Iron</keyword>
<reference evidence="9 10" key="1">
    <citation type="submission" date="2019-04" db="EMBL/GenBank/DDBJ databases">
        <title>Pedobacter sp. AR-3-17 sp. nov., isolated from Arctic soil.</title>
        <authorList>
            <person name="Dahal R.H."/>
            <person name="Kim D.-U."/>
        </authorList>
    </citation>
    <scope>NUCLEOTIDE SEQUENCE [LARGE SCALE GENOMIC DNA]</scope>
    <source>
        <strain evidence="9 10">AR-3-17</strain>
    </source>
</reference>
<dbReference type="InterPro" id="IPR023119">
    <property type="entry name" value="Multihaem_cyt_PRC_cyt_su-like"/>
</dbReference>
<dbReference type="InterPro" id="IPR036280">
    <property type="entry name" value="Multihaem_cyt_sf"/>
</dbReference>
<dbReference type="GO" id="GO:0020037">
    <property type="term" value="F:heme binding"/>
    <property type="evidence" value="ECO:0007669"/>
    <property type="project" value="InterPro"/>
</dbReference>
<dbReference type="GO" id="GO:0030077">
    <property type="term" value="C:plasma membrane light-harvesting complex"/>
    <property type="evidence" value="ECO:0007669"/>
    <property type="project" value="InterPro"/>
</dbReference>
<evidence type="ECO:0000313" key="10">
    <source>
        <dbReference type="Proteomes" id="UP000308181"/>
    </source>
</evidence>
<keyword evidence="6" id="KW-0479">Metal-binding</keyword>
<sequence>MKTQIKPLLFIIAIIGMVSLAATYPQQKQEEPFKAKNLKVLPKDITKVELDSIMDGFKAALGVKCNFCHGPSKTDPKKIDFSSDDKDHKIIAREMMEMTAKLNKKYFSKYQEKHGVAAVQCATCHRGKPEPKLEIVPAKKG</sequence>
<comment type="caution">
    <text evidence="9">The sequence shown here is derived from an EMBL/GenBank/DDBJ whole genome shotgun (WGS) entry which is preliminary data.</text>
</comment>
<evidence type="ECO:0000256" key="6">
    <source>
        <dbReference type="ARBA" id="ARBA00022723"/>
    </source>
</evidence>
<keyword evidence="3" id="KW-0813">Transport</keyword>
<evidence type="ECO:0000256" key="2">
    <source>
        <dbReference type="ARBA" id="ARBA00015978"/>
    </source>
</evidence>
<dbReference type="GO" id="GO:0019684">
    <property type="term" value="P:photosynthesis, light reaction"/>
    <property type="evidence" value="ECO:0007669"/>
    <property type="project" value="InterPro"/>
</dbReference>
<evidence type="ECO:0000256" key="4">
    <source>
        <dbReference type="ARBA" id="ARBA00022531"/>
    </source>
</evidence>
<dbReference type="InterPro" id="IPR003158">
    <property type="entry name" value="Photosyn_RC_cyt_c-su"/>
</dbReference>
<evidence type="ECO:0000256" key="7">
    <source>
        <dbReference type="ARBA" id="ARBA00022982"/>
    </source>
</evidence>
<keyword evidence="10" id="KW-1185">Reference proteome</keyword>
<dbReference type="SUPFAM" id="SSF48695">
    <property type="entry name" value="Multiheme cytochromes"/>
    <property type="match status" value="1"/>
</dbReference>
<evidence type="ECO:0000256" key="8">
    <source>
        <dbReference type="ARBA" id="ARBA00023004"/>
    </source>
</evidence>
<evidence type="ECO:0000256" key="3">
    <source>
        <dbReference type="ARBA" id="ARBA00022448"/>
    </source>
</evidence>
<comment type="function">
    <text evidence="1">The reaction center of purple bacteria contains a tightly bound cytochrome molecule which re-reduces the photo oxidized primary electron donor.</text>
</comment>
<dbReference type="AlphaFoldDB" id="A0A4U1BZW3"/>
<dbReference type="EMBL" id="SWBP01000002">
    <property type="protein sequence ID" value="TKB98838.1"/>
    <property type="molecule type" value="Genomic_DNA"/>
</dbReference>
<dbReference type="RefSeq" id="WP_136825652.1">
    <property type="nucleotide sequence ID" value="NZ_SWBP01000002.1"/>
</dbReference>
<dbReference type="GO" id="GO:0005506">
    <property type="term" value="F:iron ion binding"/>
    <property type="evidence" value="ECO:0007669"/>
    <property type="project" value="InterPro"/>
</dbReference>
<evidence type="ECO:0000256" key="1">
    <source>
        <dbReference type="ARBA" id="ARBA00003196"/>
    </source>
</evidence>
<evidence type="ECO:0000256" key="5">
    <source>
        <dbReference type="ARBA" id="ARBA00022617"/>
    </source>
</evidence>
<keyword evidence="4" id="KW-0602">Photosynthesis</keyword>
<organism evidence="9 10">
    <name type="scientific">Pedobacter cryophilus</name>
    <dbReference type="NCBI Taxonomy" id="2571271"/>
    <lineage>
        <taxon>Bacteria</taxon>
        <taxon>Pseudomonadati</taxon>
        <taxon>Bacteroidota</taxon>
        <taxon>Sphingobacteriia</taxon>
        <taxon>Sphingobacteriales</taxon>
        <taxon>Sphingobacteriaceae</taxon>
        <taxon>Pedobacter</taxon>
    </lineage>
</organism>
<keyword evidence="5" id="KW-0349">Heme</keyword>